<feature type="transmembrane region" description="Helical" evidence="1">
    <location>
        <begin position="47"/>
        <end position="64"/>
    </location>
</feature>
<proteinExistence type="predicted"/>
<organism evidence="2 3">
    <name type="scientific">Novosphingobium anseongense</name>
    <dbReference type="NCBI Taxonomy" id="3133436"/>
    <lineage>
        <taxon>Bacteria</taxon>
        <taxon>Pseudomonadati</taxon>
        <taxon>Pseudomonadota</taxon>
        <taxon>Alphaproteobacteria</taxon>
        <taxon>Sphingomonadales</taxon>
        <taxon>Sphingomonadaceae</taxon>
        <taxon>Novosphingobium</taxon>
    </lineage>
</organism>
<reference evidence="2 3" key="1">
    <citation type="submission" date="2024-03" db="EMBL/GenBank/DDBJ databases">
        <authorList>
            <person name="Jo J.-H."/>
        </authorList>
    </citation>
    <scope>NUCLEOTIDE SEQUENCE [LARGE SCALE GENOMIC DNA]</scope>
    <source>
        <strain evidence="2 3">PS1R-30</strain>
    </source>
</reference>
<gene>
    <name evidence="2" type="ORF">WG901_06870</name>
</gene>
<keyword evidence="1" id="KW-0812">Transmembrane</keyword>
<accession>A0ABU8RTC5</accession>
<comment type="caution">
    <text evidence="2">The sequence shown here is derived from an EMBL/GenBank/DDBJ whole genome shotgun (WGS) entry which is preliminary data.</text>
</comment>
<protein>
    <submittedName>
        <fullName evidence="2">Uncharacterized protein</fullName>
    </submittedName>
</protein>
<evidence type="ECO:0000313" key="2">
    <source>
        <dbReference type="EMBL" id="MEJ5976350.1"/>
    </source>
</evidence>
<keyword evidence="1" id="KW-0472">Membrane</keyword>
<dbReference type="RefSeq" id="WP_339586265.1">
    <property type="nucleotide sequence ID" value="NZ_JBBHJZ010000001.1"/>
</dbReference>
<dbReference type="EMBL" id="JBBHJZ010000001">
    <property type="protein sequence ID" value="MEJ5976350.1"/>
    <property type="molecule type" value="Genomic_DNA"/>
</dbReference>
<evidence type="ECO:0000313" key="3">
    <source>
        <dbReference type="Proteomes" id="UP001361239"/>
    </source>
</evidence>
<sequence length="65" mass="6932">MSLIKALLLGGILTFVVSTVIHSGGSTGGFLKIHELAIAGQAFEWSWPLFIAATGLAWGIMLMMR</sequence>
<dbReference type="Proteomes" id="UP001361239">
    <property type="component" value="Unassembled WGS sequence"/>
</dbReference>
<name>A0ABU8RTC5_9SPHN</name>
<evidence type="ECO:0000256" key="1">
    <source>
        <dbReference type="SAM" id="Phobius"/>
    </source>
</evidence>
<keyword evidence="1" id="KW-1133">Transmembrane helix</keyword>
<keyword evidence="3" id="KW-1185">Reference proteome</keyword>